<comment type="caution">
    <text evidence="8">Lacks conserved residue(s) required for the propagation of feature annotation.</text>
</comment>
<feature type="transmembrane region" description="Helical" evidence="8">
    <location>
        <begin position="278"/>
        <end position="298"/>
    </location>
</feature>
<evidence type="ECO:0000313" key="9">
    <source>
        <dbReference type="EMBL" id="KAL5109806.1"/>
    </source>
</evidence>
<feature type="chain" id="PRO_5044983074" description="Post-GPI attachment to proteins factor 3" evidence="8">
    <location>
        <begin position="29"/>
        <end position="336"/>
    </location>
</feature>
<evidence type="ECO:0000256" key="4">
    <source>
        <dbReference type="ARBA" id="ARBA00022692"/>
    </source>
</evidence>
<evidence type="ECO:0000256" key="1">
    <source>
        <dbReference type="ARBA" id="ARBA00004127"/>
    </source>
</evidence>
<proteinExistence type="inferred from homology"/>
<evidence type="ECO:0000256" key="7">
    <source>
        <dbReference type="ARBA" id="ARBA00023136"/>
    </source>
</evidence>
<protein>
    <recommendedName>
        <fullName evidence="8">Post-GPI attachment to proteins factor 3</fullName>
    </recommendedName>
</protein>
<reference evidence="9 10" key="1">
    <citation type="journal article" date="2022" name="Front. Cell. Infect. Microbiol.">
        <title>The Genomes of Two Strains of Taenia crassiceps the Animal Model for the Study of Human Cysticercosis.</title>
        <authorList>
            <person name="Bobes R.J."/>
            <person name="Estrada K."/>
            <person name="Rios-Valencia D.G."/>
            <person name="Calderon-Gallegos A."/>
            <person name="de la Torre P."/>
            <person name="Carrero J.C."/>
            <person name="Sanchez-Flores A."/>
            <person name="Laclette J.P."/>
        </authorList>
    </citation>
    <scope>NUCLEOTIDE SEQUENCE [LARGE SCALE GENOMIC DNA]</scope>
    <source>
        <strain evidence="9">WFUcys</strain>
    </source>
</reference>
<feature type="transmembrane region" description="Helical" evidence="8">
    <location>
        <begin position="209"/>
        <end position="227"/>
    </location>
</feature>
<dbReference type="InterPro" id="IPR007217">
    <property type="entry name" value="Per1-like"/>
</dbReference>
<gene>
    <name evidence="9" type="ORF">TcWFU_001380</name>
</gene>
<keyword evidence="7 8" id="KW-0472">Membrane</keyword>
<dbReference type="PANTHER" id="PTHR13148">
    <property type="entry name" value="PER1-RELATED"/>
    <property type="match status" value="1"/>
</dbReference>
<keyword evidence="4 8" id="KW-0812">Transmembrane</keyword>
<dbReference type="Proteomes" id="UP001651158">
    <property type="component" value="Unassembled WGS sequence"/>
</dbReference>
<feature type="transmembrane region" description="Helical" evidence="8">
    <location>
        <begin position="304"/>
        <end position="321"/>
    </location>
</feature>
<keyword evidence="5 8" id="KW-0732">Signal</keyword>
<comment type="similarity">
    <text evidence="2 8">Belongs to the PGAP3 family.</text>
</comment>
<organism evidence="9 10">
    <name type="scientific">Taenia crassiceps</name>
    <dbReference type="NCBI Taxonomy" id="6207"/>
    <lineage>
        <taxon>Eukaryota</taxon>
        <taxon>Metazoa</taxon>
        <taxon>Spiralia</taxon>
        <taxon>Lophotrochozoa</taxon>
        <taxon>Platyhelminthes</taxon>
        <taxon>Cestoda</taxon>
        <taxon>Eucestoda</taxon>
        <taxon>Cyclophyllidea</taxon>
        <taxon>Taeniidae</taxon>
        <taxon>Taenia</taxon>
    </lineage>
</organism>
<feature type="transmembrane region" description="Helical" evidence="8">
    <location>
        <begin position="148"/>
        <end position="167"/>
    </location>
</feature>
<keyword evidence="10" id="KW-1185">Reference proteome</keyword>
<feature type="transmembrane region" description="Helical" evidence="8">
    <location>
        <begin position="239"/>
        <end position="257"/>
    </location>
</feature>
<evidence type="ECO:0000256" key="5">
    <source>
        <dbReference type="ARBA" id="ARBA00022729"/>
    </source>
</evidence>
<dbReference type="Pfam" id="PF04080">
    <property type="entry name" value="Per1"/>
    <property type="match status" value="1"/>
</dbReference>
<evidence type="ECO:0000256" key="2">
    <source>
        <dbReference type="ARBA" id="ARBA00006387"/>
    </source>
</evidence>
<feature type="transmembrane region" description="Helical" evidence="8">
    <location>
        <begin position="187"/>
        <end position="202"/>
    </location>
</feature>
<comment type="function">
    <text evidence="8">Involved in the lipid remodeling steps of GPI-anchor maturation.</text>
</comment>
<keyword evidence="8" id="KW-0333">Golgi apparatus</keyword>
<name>A0ABR4QJI6_9CEST</name>
<dbReference type="PANTHER" id="PTHR13148:SF0">
    <property type="entry name" value="POST-GPI ATTACHMENT TO PROTEINS FACTOR 3"/>
    <property type="match status" value="1"/>
</dbReference>
<feature type="signal peptide" evidence="8">
    <location>
        <begin position="1"/>
        <end position="28"/>
    </location>
</feature>
<sequence>MFTTSHRLQLWTKLFVLVIAAEISRSSGGDDSLVFNQCLYVCRMTQCNATKSTSYRLPTTKSFEPRNLSLFERIITWNCDDECKYHCMWWAVEEFRLKGVPPQQFYGRWPQIRLFGAQEPAAAFFSFLNLITQLVGIRRFLLHVSPQAPLYAFWMLFASAGANAWLWSTVFHICDTDFTEKLDYCSAFAYVVSFFIITLARITRGQLQWARTAMLCIAFHLAFSYLFDLITTSGIKYDFNMKVNLTLGLLTLVGWLVGIPKARDGEEQTSYRVMQFTVFYIAAAAVLEFIDFPAILWLFDAHSLWHAATILIPFPIFSYAIKDCRNLYRIELKVRT</sequence>
<keyword evidence="6 8" id="KW-1133">Transmembrane helix</keyword>
<accession>A0ABR4QJI6</accession>
<comment type="caution">
    <text evidence="9">The sequence shown here is derived from an EMBL/GenBank/DDBJ whole genome shotgun (WGS) entry which is preliminary data.</text>
</comment>
<evidence type="ECO:0000256" key="3">
    <source>
        <dbReference type="ARBA" id="ARBA00022502"/>
    </source>
</evidence>
<evidence type="ECO:0000256" key="6">
    <source>
        <dbReference type="ARBA" id="ARBA00022989"/>
    </source>
</evidence>
<keyword evidence="3 8" id="KW-0337">GPI-anchor biosynthesis</keyword>
<dbReference type="EMBL" id="JAKROA010000002">
    <property type="protein sequence ID" value="KAL5109806.1"/>
    <property type="molecule type" value="Genomic_DNA"/>
</dbReference>
<comment type="subcellular location">
    <subcellularLocation>
        <location evidence="1">Endomembrane system</location>
        <topology evidence="1">Multi-pass membrane protein</topology>
    </subcellularLocation>
    <subcellularLocation>
        <location evidence="8">Golgi apparatus membrane</location>
        <topology evidence="8">Multi-pass membrane protein</topology>
    </subcellularLocation>
</comment>
<evidence type="ECO:0000313" key="10">
    <source>
        <dbReference type="Proteomes" id="UP001651158"/>
    </source>
</evidence>
<evidence type="ECO:0000256" key="8">
    <source>
        <dbReference type="RuleBase" id="RU365066"/>
    </source>
</evidence>